<feature type="active site" evidence="8">
    <location>
        <position position="33"/>
    </location>
</feature>
<evidence type="ECO:0000256" key="3">
    <source>
        <dbReference type="ARBA" id="ARBA00022617"/>
    </source>
</evidence>
<feature type="binding site" description="axial binding residue" evidence="9">
    <location>
        <position position="299"/>
    </location>
    <ligand>
        <name>heme</name>
        <dbReference type="ChEBI" id="CHEBI:30413"/>
    </ligand>
    <ligandPart>
        <name>Fe</name>
        <dbReference type="ChEBI" id="CHEBI:18248"/>
    </ligandPart>
</feature>
<gene>
    <name evidence="11" type="ORF">EJP77_00250</name>
</gene>
<accession>A0A433XNH5</accession>
<dbReference type="Proteomes" id="UP000272464">
    <property type="component" value="Unassembled WGS sequence"/>
</dbReference>
<dbReference type="RefSeq" id="WP_127197198.1">
    <property type="nucleotide sequence ID" value="NZ_RZNX01000001.1"/>
</dbReference>
<keyword evidence="2 7" id="KW-0575">Peroxidase</keyword>
<dbReference type="GO" id="GO:0046872">
    <property type="term" value="F:metal ion binding"/>
    <property type="evidence" value="ECO:0007669"/>
    <property type="project" value="UniProtKB-KW"/>
</dbReference>
<dbReference type="PROSITE" id="PS51402">
    <property type="entry name" value="CATALASE_3"/>
    <property type="match status" value="1"/>
</dbReference>
<dbReference type="AlphaFoldDB" id="A0A433XNH5"/>
<evidence type="ECO:0000256" key="8">
    <source>
        <dbReference type="PIRSR" id="PIRSR000296-1"/>
    </source>
</evidence>
<feature type="domain" description="Catalase core" evidence="10">
    <location>
        <begin position="3"/>
        <end position="310"/>
    </location>
</feature>
<keyword evidence="3 7" id="KW-0349">Heme</keyword>
<dbReference type="InterPro" id="IPR018028">
    <property type="entry name" value="Catalase"/>
</dbReference>
<dbReference type="Gene3D" id="1.20.1280.120">
    <property type="match status" value="1"/>
</dbReference>
<comment type="function">
    <text evidence="7">Has an organic peroxide-dependent peroxidase activity.</text>
</comment>
<proteinExistence type="inferred from homology"/>
<dbReference type="EMBL" id="RZNX01000001">
    <property type="protein sequence ID" value="RUT35498.1"/>
    <property type="molecule type" value="Genomic_DNA"/>
</dbReference>
<keyword evidence="12" id="KW-1185">Reference proteome</keyword>
<keyword evidence="6 7" id="KW-0408">Iron</keyword>
<dbReference type="EC" id="1.11.1.-" evidence="7"/>
<sequence length="310" mass="34273">MHPHRPDPRTLAQQAVDTIEDFDGPYRGFRRAHAKGACFSAVFTPNGSAASLTTASHLQNTEVPAVVRFSGSNPNPNMADLLSPAKGMAVQFHLPDQSITNIVAASIPVFFARTPESFIDIMKTAAAFKQKELSLPEKIGAIIDHFSESKNAFFHLGALKPPASYATIPYYSIHAFYLVNDKGDRQAVKYEWEPDLGVHTLSAKEAKSLPSDYLEEDLIKRTGEARVRFKLNLVLGEPSDPTDDPTLIWSDQRTRLEVGTLSITGPIPEPESLVMDPTLLTPGIELSEDPILNFRHEAYAISHHRRSVME</sequence>
<dbReference type="InterPro" id="IPR011614">
    <property type="entry name" value="Catalase_core"/>
</dbReference>
<comment type="caution">
    <text evidence="11">The sequence shown here is derived from an EMBL/GenBank/DDBJ whole genome shotgun (WGS) entry which is preliminary data.</text>
</comment>
<dbReference type="Pfam" id="PF00199">
    <property type="entry name" value="Catalase"/>
    <property type="match status" value="1"/>
</dbReference>
<evidence type="ECO:0000256" key="9">
    <source>
        <dbReference type="PIRSR" id="PIRSR000296-2"/>
    </source>
</evidence>
<dbReference type="GO" id="GO:0042744">
    <property type="term" value="P:hydrogen peroxide catabolic process"/>
    <property type="evidence" value="ECO:0007669"/>
    <property type="project" value="TreeGrafter"/>
</dbReference>
<comment type="similarity">
    <text evidence="1 7">Belongs to the catalase family.</text>
</comment>
<dbReference type="PIRSF" id="PIRSF000296">
    <property type="entry name" value="SrpA"/>
    <property type="match status" value="1"/>
</dbReference>
<dbReference type="Gene3D" id="2.40.180.10">
    <property type="entry name" value="Catalase core domain"/>
    <property type="match status" value="1"/>
</dbReference>
<evidence type="ECO:0000259" key="10">
    <source>
        <dbReference type="SMART" id="SM01060"/>
    </source>
</evidence>
<dbReference type="CDD" id="cd08153">
    <property type="entry name" value="srpA_like"/>
    <property type="match status" value="1"/>
</dbReference>
<dbReference type="PANTHER" id="PTHR11465:SF9">
    <property type="entry name" value="CATALASE"/>
    <property type="match status" value="1"/>
</dbReference>
<evidence type="ECO:0000256" key="4">
    <source>
        <dbReference type="ARBA" id="ARBA00022723"/>
    </source>
</evidence>
<reference evidence="11 12" key="1">
    <citation type="submission" date="2018-12" db="EMBL/GenBank/DDBJ databases">
        <authorList>
            <person name="Sun L."/>
            <person name="Chen Z."/>
        </authorList>
    </citation>
    <scope>NUCLEOTIDE SEQUENCE [LARGE SCALE GENOMIC DNA]</scope>
    <source>
        <strain evidence="11 12">3-5-3</strain>
    </source>
</reference>
<evidence type="ECO:0000256" key="2">
    <source>
        <dbReference type="ARBA" id="ARBA00022559"/>
    </source>
</evidence>
<organism evidence="11 12">
    <name type="scientific">Paenibacillus zeisoli</name>
    <dbReference type="NCBI Taxonomy" id="2496267"/>
    <lineage>
        <taxon>Bacteria</taxon>
        <taxon>Bacillati</taxon>
        <taxon>Bacillota</taxon>
        <taxon>Bacilli</taxon>
        <taxon>Bacillales</taxon>
        <taxon>Paenibacillaceae</taxon>
        <taxon>Paenibacillus</taxon>
    </lineage>
</organism>
<dbReference type="SMART" id="SM01060">
    <property type="entry name" value="Catalase"/>
    <property type="match status" value="1"/>
</dbReference>
<comment type="cofactor">
    <cofactor evidence="7">
        <name>heme</name>
        <dbReference type="ChEBI" id="CHEBI:30413"/>
    </cofactor>
</comment>
<dbReference type="InterPro" id="IPR020835">
    <property type="entry name" value="Catalase_sf"/>
</dbReference>
<dbReference type="InterPro" id="IPR024168">
    <property type="entry name" value="Catalase_SrpA-type_pred"/>
</dbReference>
<dbReference type="PANTHER" id="PTHR11465">
    <property type="entry name" value="CATALASE"/>
    <property type="match status" value="1"/>
</dbReference>
<evidence type="ECO:0000256" key="1">
    <source>
        <dbReference type="ARBA" id="ARBA00005329"/>
    </source>
</evidence>
<keyword evidence="5 7" id="KW-0560">Oxidoreductase</keyword>
<protein>
    <recommendedName>
        <fullName evidence="7">Catalase-related peroxidase</fullName>
        <ecNumber evidence="7">1.11.1.-</ecNumber>
    </recommendedName>
</protein>
<evidence type="ECO:0000313" key="11">
    <source>
        <dbReference type="EMBL" id="RUT35498.1"/>
    </source>
</evidence>
<dbReference type="SUPFAM" id="SSF56634">
    <property type="entry name" value="Heme-dependent catalase-like"/>
    <property type="match status" value="1"/>
</dbReference>
<dbReference type="GO" id="GO:0004096">
    <property type="term" value="F:catalase activity"/>
    <property type="evidence" value="ECO:0007669"/>
    <property type="project" value="InterPro"/>
</dbReference>
<evidence type="ECO:0000256" key="7">
    <source>
        <dbReference type="PIRNR" id="PIRNR000296"/>
    </source>
</evidence>
<dbReference type="GO" id="GO:0005737">
    <property type="term" value="C:cytoplasm"/>
    <property type="evidence" value="ECO:0007669"/>
    <property type="project" value="TreeGrafter"/>
</dbReference>
<keyword evidence="4 7" id="KW-0479">Metal-binding</keyword>
<name>A0A433XNH5_9BACL</name>
<dbReference type="OrthoDB" id="255727at2"/>
<evidence type="ECO:0000313" key="12">
    <source>
        <dbReference type="Proteomes" id="UP000272464"/>
    </source>
</evidence>
<dbReference type="GO" id="GO:0042542">
    <property type="term" value="P:response to hydrogen peroxide"/>
    <property type="evidence" value="ECO:0007669"/>
    <property type="project" value="TreeGrafter"/>
</dbReference>
<dbReference type="GO" id="GO:0020037">
    <property type="term" value="F:heme binding"/>
    <property type="evidence" value="ECO:0007669"/>
    <property type="project" value="InterPro"/>
</dbReference>
<evidence type="ECO:0000256" key="5">
    <source>
        <dbReference type="ARBA" id="ARBA00023002"/>
    </source>
</evidence>
<evidence type="ECO:0000256" key="6">
    <source>
        <dbReference type="ARBA" id="ARBA00023004"/>
    </source>
</evidence>